<reference evidence="1" key="1">
    <citation type="submission" date="2021-03" db="EMBL/GenBank/DDBJ databases">
        <title>Evolutionary innovations through gain and loss of genes in the ectomycorrhizal Boletales.</title>
        <authorList>
            <person name="Wu G."/>
            <person name="Miyauchi S."/>
            <person name="Morin E."/>
            <person name="Yang Z.-L."/>
            <person name="Xu J."/>
            <person name="Martin F.M."/>
        </authorList>
    </citation>
    <scope>NUCLEOTIDE SEQUENCE</scope>
    <source>
        <strain evidence="1">BR01</strain>
    </source>
</reference>
<organism evidence="1 2">
    <name type="scientific">Boletus reticuloceps</name>
    <dbReference type="NCBI Taxonomy" id="495285"/>
    <lineage>
        <taxon>Eukaryota</taxon>
        <taxon>Fungi</taxon>
        <taxon>Dikarya</taxon>
        <taxon>Basidiomycota</taxon>
        <taxon>Agaricomycotina</taxon>
        <taxon>Agaricomycetes</taxon>
        <taxon>Agaricomycetidae</taxon>
        <taxon>Boletales</taxon>
        <taxon>Boletineae</taxon>
        <taxon>Boletaceae</taxon>
        <taxon>Boletoideae</taxon>
        <taxon>Boletus</taxon>
    </lineage>
</organism>
<dbReference type="InterPro" id="IPR012337">
    <property type="entry name" value="RNaseH-like_sf"/>
</dbReference>
<sequence length="466" mass="52676">MLGIQMIHNLRAVTAFFRRSSQASEKLEAVRQKMGISRGLEGIGKTRFATICTAVISLQRCFVALRELVDKNLYKFPPKKALLANLFKSGSVVGLTFGINVNWFIQLGGPIAKSIICLESTQSNPADPYKYWVAICGSIKQTLDKPKNGFTSHNAGLIRAVVNAHFCEQLQEGPTDCYLAAFALEPRYIHSVFLHSHPSMNLLAITLKVPPLMAQQQVSKTSPKGSIMQSPALQRVLKYLKHVLEMEWRSKHNPILKGMSVQDIQSSFLRQFERYVTGVYPFEVPIEERESLLVYWHNLTLNKDSAVLACIAEKLFSIKPNSMPEERTMSVFTRMNSAVHNHQQVCALVDMTQIRQWHTYDPEHQVHEYPTVSFYDLDSLLNDIDGDEELDEDDTGTSSWLNENKHAQAIPDICFEVEQDINLEAAIATQVLEERGPVPEKTLDENMDTGVVEGEGEGDNDYTWNW</sequence>
<dbReference type="Proteomes" id="UP000683000">
    <property type="component" value="Unassembled WGS sequence"/>
</dbReference>
<proteinExistence type="predicted"/>
<protein>
    <submittedName>
        <fullName evidence="1">Uncharacterized protein</fullName>
    </submittedName>
</protein>
<evidence type="ECO:0000313" key="1">
    <source>
        <dbReference type="EMBL" id="KAG6376828.1"/>
    </source>
</evidence>
<accession>A0A8I2YTR1</accession>
<comment type="caution">
    <text evidence="1">The sequence shown here is derived from an EMBL/GenBank/DDBJ whole genome shotgun (WGS) entry which is preliminary data.</text>
</comment>
<name>A0A8I2YTR1_9AGAM</name>
<keyword evidence="2" id="KW-1185">Reference proteome</keyword>
<dbReference type="EMBL" id="JAGFBS010000011">
    <property type="protein sequence ID" value="KAG6376828.1"/>
    <property type="molecule type" value="Genomic_DNA"/>
</dbReference>
<dbReference type="AlphaFoldDB" id="A0A8I2YTR1"/>
<dbReference type="SUPFAM" id="SSF53098">
    <property type="entry name" value="Ribonuclease H-like"/>
    <property type="match status" value="1"/>
</dbReference>
<evidence type="ECO:0000313" key="2">
    <source>
        <dbReference type="Proteomes" id="UP000683000"/>
    </source>
</evidence>
<gene>
    <name evidence="1" type="ORF">JVT61DRAFT_1854</name>
</gene>
<dbReference type="OrthoDB" id="2638922at2759"/>